<keyword evidence="3" id="KW-0812">Transmembrane</keyword>
<keyword evidence="4" id="KW-1133">Transmembrane helix</keyword>
<dbReference type="GO" id="GO:0016051">
    <property type="term" value="P:carbohydrate biosynthetic process"/>
    <property type="evidence" value="ECO:0007669"/>
    <property type="project" value="InterPro"/>
</dbReference>
<dbReference type="PANTHER" id="PTHR12137">
    <property type="entry name" value="CARBOHYDRATE SULFOTRANSFERASE"/>
    <property type="match status" value="1"/>
</dbReference>
<keyword evidence="5" id="KW-0333">Golgi apparatus</keyword>
<dbReference type="InterPro" id="IPR005331">
    <property type="entry name" value="Sulfotransferase"/>
</dbReference>
<accession>A0A6G1WJG6</accession>
<dbReference type="GO" id="GO:0016020">
    <property type="term" value="C:membrane"/>
    <property type="evidence" value="ECO:0007669"/>
    <property type="project" value="InterPro"/>
</dbReference>
<organism evidence="8">
    <name type="scientific">Sinorhizobium medicae</name>
    <dbReference type="NCBI Taxonomy" id="110321"/>
    <lineage>
        <taxon>Bacteria</taxon>
        <taxon>Pseudomonadati</taxon>
        <taxon>Pseudomonadota</taxon>
        <taxon>Alphaproteobacteria</taxon>
        <taxon>Hyphomicrobiales</taxon>
        <taxon>Rhizobiaceae</taxon>
        <taxon>Sinorhizobium/Ensifer group</taxon>
        <taxon>Sinorhizobium</taxon>
    </lineage>
</organism>
<reference evidence="8" key="1">
    <citation type="journal article" date="2013" name="Genome Biol.">
        <title>Comparative genomics of the core and accessory genomes of 48 Sinorhizobium strains comprising five genospecies.</title>
        <authorList>
            <person name="Sugawara M."/>
            <person name="Epstein B."/>
            <person name="Badgley B.D."/>
            <person name="Unno T."/>
            <person name="Xu L."/>
            <person name="Reese J."/>
            <person name="Gyaneshwar P."/>
            <person name="Denny R."/>
            <person name="Mudge J."/>
            <person name="Bharti A.K."/>
            <person name="Farmer A.D."/>
            <person name="May G.D."/>
            <person name="Woodward J.E."/>
            <person name="Medigue C."/>
            <person name="Vallenet D."/>
            <person name="Lajus A."/>
            <person name="Rouy Z."/>
            <person name="Martinez-Vaz B."/>
            <person name="Tiffin P."/>
            <person name="Young N.D."/>
            <person name="Sadowsky M.J."/>
        </authorList>
    </citation>
    <scope>NUCLEOTIDE SEQUENCE</scope>
    <source>
        <strain evidence="8">M1</strain>
    </source>
</reference>
<evidence type="ECO:0000256" key="1">
    <source>
        <dbReference type="ARBA" id="ARBA00004323"/>
    </source>
</evidence>
<evidence type="ECO:0000313" key="8">
    <source>
        <dbReference type="EMBL" id="MQW69854.1"/>
    </source>
</evidence>
<dbReference type="Pfam" id="PF03567">
    <property type="entry name" value="Sulfotransfer_2"/>
    <property type="match status" value="1"/>
</dbReference>
<evidence type="ECO:0000256" key="6">
    <source>
        <dbReference type="ARBA" id="ARBA00023136"/>
    </source>
</evidence>
<evidence type="ECO:0000256" key="3">
    <source>
        <dbReference type="ARBA" id="ARBA00022692"/>
    </source>
</evidence>
<proteinExistence type="predicted"/>
<evidence type="ECO:0000256" key="7">
    <source>
        <dbReference type="ARBA" id="ARBA00023180"/>
    </source>
</evidence>
<evidence type="ECO:0000256" key="4">
    <source>
        <dbReference type="ARBA" id="ARBA00022989"/>
    </source>
</evidence>
<comment type="subcellular location">
    <subcellularLocation>
        <location evidence="1">Golgi apparatus membrane</location>
        <topology evidence="1">Single-pass type II membrane protein</topology>
    </subcellularLocation>
</comment>
<dbReference type="GO" id="GO:0008146">
    <property type="term" value="F:sulfotransferase activity"/>
    <property type="evidence" value="ECO:0007669"/>
    <property type="project" value="InterPro"/>
</dbReference>
<dbReference type="InterPro" id="IPR018011">
    <property type="entry name" value="Carb_sulfotrans_8-10"/>
</dbReference>
<sequence>MVISLRKKFIYFVIPKTGSATLRKALSPYIDIRRPTQHFSEHVPIRRFLQSQHSGLTEEFFKFSFVRNPYDRLYSGFQQDLLAAYNLKHWEAVKKPIFDKIGQNFNRYIQEYVTVADIRNDPFWICFCPMNEFTHRDGKLFVDFFGKAECLWDDAKKLEALLDIECLQTEDLNVRDASRTPLKYVKHYNRRSIEIVNEIYAEDFRYYGYDALSPKDFPL</sequence>
<gene>
    <name evidence="8" type="ORF">GHJ91_12000</name>
</gene>
<dbReference type="PANTHER" id="PTHR12137:SF54">
    <property type="entry name" value="CARBOHYDRATE SULFOTRANSFERASE"/>
    <property type="match status" value="1"/>
</dbReference>
<evidence type="ECO:0000256" key="2">
    <source>
        <dbReference type="ARBA" id="ARBA00022679"/>
    </source>
</evidence>
<evidence type="ECO:0000256" key="5">
    <source>
        <dbReference type="ARBA" id="ARBA00023034"/>
    </source>
</evidence>
<dbReference type="EMBL" id="WISB01000087">
    <property type="protein sequence ID" value="MQW69854.1"/>
    <property type="molecule type" value="Genomic_DNA"/>
</dbReference>
<keyword evidence="7" id="KW-0325">Glycoprotein</keyword>
<keyword evidence="6" id="KW-0472">Membrane</keyword>
<keyword evidence="2" id="KW-0808">Transferase</keyword>
<dbReference type="RefSeq" id="WP_153412934.1">
    <property type="nucleotide sequence ID" value="NZ_WISB01000087.1"/>
</dbReference>
<comment type="caution">
    <text evidence="8">The sequence shown here is derived from an EMBL/GenBank/DDBJ whole genome shotgun (WGS) entry which is preliminary data.</text>
</comment>
<dbReference type="AlphaFoldDB" id="A0A6G1WJG6"/>
<evidence type="ECO:0008006" key="9">
    <source>
        <dbReference type="Google" id="ProtNLM"/>
    </source>
</evidence>
<name>A0A6G1WJG6_9HYPH</name>
<protein>
    <recommendedName>
        <fullName evidence="9">Sulfotransferase family protein</fullName>
    </recommendedName>
</protein>